<organism evidence="2 3">
    <name type="scientific">Arthrobacter terricola</name>
    <dbReference type="NCBI Taxonomy" id="2547396"/>
    <lineage>
        <taxon>Bacteria</taxon>
        <taxon>Bacillati</taxon>
        <taxon>Actinomycetota</taxon>
        <taxon>Actinomycetes</taxon>
        <taxon>Micrococcales</taxon>
        <taxon>Micrococcaceae</taxon>
        <taxon>Arthrobacter</taxon>
    </lineage>
</organism>
<dbReference type="Proteomes" id="UP000295511">
    <property type="component" value="Unassembled WGS sequence"/>
</dbReference>
<evidence type="ECO:0000313" key="3">
    <source>
        <dbReference type="Proteomes" id="UP000295511"/>
    </source>
</evidence>
<proteinExistence type="predicted"/>
<feature type="transmembrane region" description="Helical" evidence="1">
    <location>
        <begin position="103"/>
        <end position="125"/>
    </location>
</feature>
<feature type="transmembrane region" description="Helical" evidence="1">
    <location>
        <begin position="79"/>
        <end position="97"/>
    </location>
</feature>
<name>A0A4R5KF22_9MICC</name>
<accession>A0A4R5KF22</accession>
<dbReference type="RefSeq" id="WP_133205424.1">
    <property type="nucleotide sequence ID" value="NZ_SMRU01000021.1"/>
</dbReference>
<sequence length="130" mass="14161">MVQIEHVKQRRATASVMVALSIAGIAILIATGIHPSSAVDGFLVLTLSTFGIISIFRAWQLGTRPGRVYVPTLKPWKRILLVILLLISGGIAGYLYFSYHGSLILAVFLFFAANLLLMLLFDFVAKTPTG</sequence>
<keyword evidence="1" id="KW-1133">Transmembrane helix</keyword>
<keyword evidence="1" id="KW-0472">Membrane</keyword>
<feature type="transmembrane region" description="Helical" evidence="1">
    <location>
        <begin position="39"/>
        <end position="59"/>
    </location>
</feature>
<keyword evidence="1" id="KW-0812">Transmembrane</keyword>
<keyword evidence="3" id="KW-1185">Reference proteome</keyword>
<gene>
    <name evidence="2" type="ORF">E1809_16945</name>
</gene>
<comment type="caution">
    <text evidence="2">The sequence shown here is derived from an EMBL/GenBank/DDBJ whole genome shotgun (WGS) entry which is preliminary data.</text>
</comment>
<evidence type="ECO:0000256" key="1">
    <source>
        <dbReference type="SAM" id="Phobius"/>
    </source>
</evidence>
<protein>
    <submittedName>
        <fullName evidence="2">Uncharacterized protein</fullName>
    </submittedName>
</protein>
<dbReference type="EMBL" id="SMRU01000021">
    <property type="protein sequence ID" value="TDF92847.1"/>
    <property type="molecule type" value="Genomic_DNA"/>
</dbReference>
<reference evidence="2 3" key="1">
    <citation type="submission" date="2019-03" db="EMBL/GenBank/DDBJ databases">
        <title>Whole genome sequence of Arthrobacter sp JH1-1.</title>
        <authorList>
            <person name="Trinh H.N."/>
        </authorList>
    </citation>
    <scope>NUCLEOTIDE SEQUENCE [LARGE SCALE GENOMIC DNA]</scope>
    <source>
        <strain evidence="2 3">JH1-1</strain>
    </source>
</reference>
<feature type="transmembrane region" description="Helical" evidence="1">
    <location>
        <begin position="12"/>
        <end position="33"/>
    </location>
</feature>
<dbReference type="AlphaFoldDB" id="A0A4R5KF22"/>
<evidence type="ECO:0000313" key="2">
    <source>
        <dbReference type="EMBL" id="TDF92847.1"/>
    </source>
</evidence>